<evidence type="ECO:0000313" key="2">
    <source>
        <dbReference type="Proteomes" id="UP001500236"/>
    </source>
</evidence>
<evidence type="ECO:0008006" key="3">
    <source>
        <dbReference type="Google" id="ProtNLM"/>
    </source>
</evidence>
<sequence length="311" mass="33248">MGHARTAPAARDEQARIDVVAVRPLSDTAKLAPWSPGTVTFSDVPEGAAPRRDRMITVSVHEHQLSAGPPTTAQVAISVHESAPMSYTHAQAVGLAIYELAVICGGTGPDASPCAVDAPQTGEMGAAVVREPAWTFDGVPPGILWSPPSLMSQFDSEFLHLVPRWFAFRRTSPAARRLIGDILRSGGISPEGRLVLLISALETFWATTTGRSLRQRKDMPLRYKLAELAQSAGPQRAGPDEETSCVLLPQGSSAWAAQLVSLKNQLAHSGRTQPGTPAVLEELAWQSYTVLHRALLRHLSRAAIAPGTQTP</sequence>
<proteinExistence type="predicted"/>
<name>A0ABP6M3E6_9MICC</name>
<keyword evidence="2" id="KW-1185">Reference proteome</keyword>
<evidence type="ECO:0000313" key="1">
    <source>
        <dbReference type="EMBL" id="GAA3074829.1"/>
    </source>
</evidence>
<reference evidence="2" key="1">
    <citation type="journal article" date="2019" name="Int. J. Syst. Evol. Microbiol.">
        <title>The Global Catalogue of Microorganisms (GCM) 10K type strain sequencing project: providing services to taxonomists for standard genome sequencing and annotation.</title>
        <authorList>
            <consortium name="The Broad Institute Genomics Platform"/>
            <consortium name="The Broad Institute Genome Sequencing Center for Infectious Disease"/>
            <person name="Wu L."/>
            <person name="Ma J."/>
        </authorList>
    </citation>
    <scope>NUCLEOTIDE SEQUENCE [LARGE SCALE GENOMIC DNA]</scope>
    <source>
        <strain evidence="2">JCM 14309</strain>
    </source>
</reference>
<organism evidence="1 2">
    <name type="scientific">Nesterenkonia aethiopica</name>
    <dbReference type="NCBI Taxonomy" id="269144"/>
    <lineage>
        <taxon>Bacteria</taxon>
        <taxon>Bacillati</taxon>
        <taxon>Actinomycetota</taxon>
        <taxon>Actinomycetes</taxon>
        <taxon>Micrococcales</taxon>
        <taxon>Micrococcaceae</taxon>
        <taxon>Nesterenkonia</taxon>
    </lineage>
</organism>
<accession>A0ABP6M3E6</accession>
<gene>
    <name evidence="1" type="ORF">GCM10010529_28340</name>
</gene>
<dbReference type="Proteomes" id="UP001500236">
    <property type="component" value="Unassembled WGS sequence"/>
</dbReference>
<comment type="caution">
    <text evidence="1">The sequence shown here is derived from an EMBL/GenBank/DDBJ whole genome shotgun (WGS) entry which is preliminary data.</text>
</comment>
<dbReference type="EMBL" id="BAAAVT010000023">
    <property type="protein sequence ID" value="GAA3074829.1"/>
    <property type="molecule type" value="Genomic_DNA"/>
</dbReference>
<protein>
    <recommendedName>
        <fullName evidence="3">ApeA N-terminal domain-containing protein</fullName>
    </recommendedName>
</protein>